<reference evidence="2 3" key="1">
    <citation type="journal article" date="2018" name="Evol. Lett.">
        <title>Horizontal gene cluster transfer increased hallucinogenic mushroom diversity.</title>
        <authorList>
            <person name="Reynolds H.T."/>
            <person name="Vijayakumar V."/>
            <person name="Gluck-Thaler E."/>
            <person name="Korotkin H.B."/>
            <person name="Matheny P.B."/>
            <person name="Slot J.C."/>
        </authorList>
    </citation>
    <scope>NUCLEOTIDE SEQUENCE [LARGE SCALE GENOMIC DNA]</scope>
    <source>
        <strain evidence="2 3">2631</strain>
    </source>
</reference>
<evidence type="ECO:0000313" key="2">
    <source>
        <dbReference type="EMBL" id="PPQ94369.1"/>
    </source>
</evidence>
<evidence type="ECO:0000256" key="1">
    <source>
        <dbReference type="SAM" id="MobiDB-lite"/>
    </source>
</evidence>
<keyword evidence="3" id="KW-1185">Reference proteome</keyword>
<dbReference type="Proteomes" id="UP000283269">
    <property type="component" value="Unassembled WGS sequence"/>
</dbReference>
<feature type="region of interest" description="Disordered" evidence="1">
    <location>
        <begin position="1"/>
        <end position="20"/>
    </location>
</feature>
<accession>A0A409XU64</accession>
<sequence>MSSVSPPPSEQPQPARLTAAEELVLMLRQVTPTSEDEDDKGLSGGGQQLSSSPARTSTANSYFNEVEGSSPLSGPIRSHEHQVARWFADRSKLLPYQKDGLDELVKSSPLGQNAILFIQQCVLENKLDSIISAAPLYKVTPALKANIESIVVAVLLSSKLSAYKGSVPKDRVLSFMLWDCLHIPSTFDTDTYVSDLIETSISDSLTQACSRIKKTIREAIKAKTKNFDLATKLVKDTKCMVTVPLCGKIAILHTVHVEDSSADFWDRVDQRLEMIRSLSKGDPALIVRAIKGYLKKDTDTYGSGPHDKVAPEQLNAWQQGVDDSLTVSTPMT</sequence>
<organism evidence="2 3">
    <name type="scientific">Psilocybe cyanescens</name>
    <dbReference type="NCBI Taxonomy" id="93625"/>
    <lineage>
        <taxon>Eukaryota</taxon>
        <taxon>Fungi</taxon>
        <taxon>Dikarya</taxon>
        <taxon>Basidiomycota</taxon>
        <taxon>Agaricomycotina</taxon>
        <taxon>Agaricomycetes</taxon>
        <taxon>Agaricomycetidae</taxon>
        <taxon>Agaricales</taxon>
        <taxon>Agaricineae</taxon>
        <taxon>Strophariaceae</taxon>
        <taxon>Psilocybe</taxon>
    </lineage>
</organism>
<dbReference type="AlphaFoldDB" id="A0A409XU64"/>
<dbReference type="OrthoDB" id="3236341at2759"/>
<evidence type="ECO:0000313" key="3">
    <source>
        <dbReference type="Proteomes" id="UP000283269"/>
    </source>
</evidence>
<proteinExistence type="predicted"/>
<dbReference type="InParanoid" id="A0A409XU64"/>
<feature type="compositionally biased region" description="Pro residues" evidence="1">
    <location>
        <begin position="1"/>
        <end position="11"/>
    </location>
</feature>
<feature type="region of interest" description="Disordered" evidence="1">
    <location>
        <begin position="25"/>
        <end position="59"/>
    </location>
</feature>
<comment type="caution">
    <text evidence="2">The sequence shown here is derived from an EMBL/GenBank/DDBJ whole genome shotgun (WGS) entry which is preliminary data.</text>
</comment>
<name>A0A409XU64_PSICY</name>
<protein>
    <submittedName>
        <fullName evidence="2">Uncharacterized protein</fullName>
    </submittedName>
</protein>
<gene>
    <name evidence="2" type="ORF">CVT25_000601</name>
</gene>
<dbReference type="EMBL" id="NHYD01000364">
    <property type="protein sequence ID" value="PPQ94369.1"/>
    <property type="molecule type" value="Genomic_DNA"/>
</dbReference>